<evidence type="ECO:0000313" key="3">
    <source>
        <dbReference type="Proteomes" id="UP000799291"/>
    </source>
</evidence>
<keyword evidence="3" id="KW-1185">Reference proteome</keyword>
<sequence>MPLYQRVGKEPPSIDRLKGIEGSGEYRQLAEKRDEAMWGDALSSVADGGSNEARKHVRGGPEDVLSGLNIGYQGIFLVLRILGEQDGLKVALGLVMKRWGCFEDYRVRMEGEEEEQEDGIVWLVNDGKEEDEEGGVSHWSGVAPDGPDHNERERGDGEGAREGGRENSNPFMKWALRTSTSGKRPAYEEVAAADTKRRRLGSDA</sequence>
<name>A0A6G1IFZ3_9PLEO</name>
<accession>A0A6G1IFZ3</accession>
<gene>
    <name evidence="2" type="ORF">K458DRAFT_410082</name>
</gene>
<reference evidence="2" key="1">
    <citation type="journal article" date="2020" name="Stud. Mycol.">
        <title>101 Dothideomycetes genomes: a test case for predicting lifestyles and emergence of pathogens.</title>
        <authorList>
            <person name="Haridas S."/>
            <person name="Albert R."/>
            <person name="Binder M."/>
            <person name="Bloem J."/>
            <person name="Labutti K."/>
            <person name="Salamov A."/>
            <person name="Andreopoulos B."/>
            <person name="Baker S."/>
            <person name="Barry K."/>
            <person name="Bills G."/>
            <person name="Bluhm B."/>
            <person name="Cannon C."/>
            <person name="Castanera R."/>
            <person name="Culley D."/>
            <person name="Daum C."/>
            <person name="Ezra D."/>
            <person name="Gonzalez J."/>
            <person name="Henrissat B."/>
            <person name="Kuo A."/>
            <person name="Liang C."/>
            <person name="Lipzen A."/>
            <person name="Lutzoni F."/>
            <person name="Magnuson J."/>
            <person name="Mondo S."/>
            <person name="Nolan M."/>
            <person name="Ohm R."/>
            <person name="Pangilinan J."/>
            <person name="Park H.-J."/>
            <person name="Ramirez L."/>
            <person name="Alfaro M."/>
            <person name="Sun H."/>
            <person name="Tritt A."/>
            <person name="Yoshinaga Y."/>
            <person name="Zwiers L.-H."/>
            <person name="Turgeon B."/>
            <person name="Goodwin S."/>
            <person name="Spatafora J."/>
            <person name="Crous P."/>
            <person name="Grigoriev I."/>
        </authorList>
    </citation>
    <scope>NUCLEOTIDE SEQUENCE</scope>
    <source>
        <strain evidence="2">CBS 122367</strain>
    </source>
</reference>
<feature type="region of interest" description="Disordered" evidence="1">
    <location>
        <begin position="130"/>
        <end position="204"/>
    </location>
</feature>
<proteinExistence type="predicted"/>
<evidence type="ECO:0000313" key="2">
    <source>
        <dbReference type="EMBL" id="KAF2676881.1"/>
    </source>
</evidence>
<dbReference type="EMBL" id="MU005628">
    <property type="protein sequence ID" value="KAF2676881.1"/>
    <property type="molecule type" value="Genomic_DNA"/>
</dbReference>
<organism evidence="2 3">
    <name type="scientific">Lentithecium fluviatile CBS 122367</name>
    <dbReference type="NCBI Taxonomy" id="1168545"/>
    <lineage>
        <taxon>Eukaryota</taxon>
        <taxon>Fungi</taxon>
        <taxon>Dikarya</taxon>
        <taxon>Ascomycota</taxon>
        <taxon>Pezizomycotina</taxon>
        <taxon>Dothideomycetes</taxon>
        <taxon>Pleosporomycetidae</taxon>
        <taxon>Pleosporales</taxon>
        <taxon>Massarineae</taxon>
        <taxon>Lentitheciaceae</taxon>
        <taxon>Lentithecium</taxon>
    </lineage>
</organism>
<dbReference type="AlphaFoldDB" id="A0A6G1IFZ3"/>
<evidence type="ECO:0000256" key="1">
    <source>
        <dbReference type="SAM" id="MobiDB-lite"/>
    </source>
</evidence>
<dbReference type="Proteomes" id="UP000799291">
    <property type="component" value="Unassembled WGS sequence"/>
</dbReference>
<feature type="compositionally biased region" description="Basic and acidic residues" evidence="1">
    <location>
        <begin position="146"/>
        <end position="165"/>
    </location>
</feature>
<protein>
    <submittedName>
        <fullName evidence="2">Uncharacterized protein</fullName>
    </submittedName>
</protein>